<keyword evidence="2" id="KW-1185">Reference proteome</keyword>
<dbReference type="EMBL" id="JAHQCR010000088">
    <property type="protein sequence ID" value="MBU9724104.1"/>
    <property type="molecule type" value="Genomic_DNA"/>
</dbReference>
<sequence>MNIVKAIETKKGKLEAHLEVKLTVSIEDTTMVELLQQADKINNALPGAEIKLLVDVNGKMKPLYIHDSSATVERVYNKNDECIYNG</sequence>
<gene>
    <name evidence="1" type="ORF">KS407_22020</name>
</gene>
<evidence type="ECO:0000313" key="2">
    <source>
        <dbReference type="Proteomes" id="UP000790580"/>
    </source>
</evidence>
<dbReference type="Proteomes" id="UP000790580">
    <property type="component" value="Unassembled WGS sequence"/>
</dbReference>
<evidence type="ECO:0000313" key="1">
    <source>
        <dbReference type="EMBL" id="MBU9724104.1"/>
    </source>
</evidence>
<organism evidence="1 2">
    <name type="scientific">Evansella alkalicola</name>
    <dbReference type="NCBI Taxonomy" id="745819"/>
    <lineage>
        <taxon>Bacteria</taxon>
        <taxon>Bacillati</taxon>
        <taxon>Bacillota</taxon>
        <taxon>Bacilli</taxon>
        <taxon>Bacillales</taxon>
        <taxon>Bacillaceae</taxon>
        <taxon>Evansella</taxon>
    </lineage>
</organism>
<dbReference type="RefSeq" id="WP_088074948.1">
    <property type="nucleotide sequence ID" value="NZ_JAHQCR010000088.1"/>
</dbReference>
<comment type="caution">
    <text evidence="1">The sequence shown here is derived from an EMBL/GenBank/DDBJ whole genome shotgun (WGS) entry which is preliminary data.</text>
</comment>
<proteinExistence type="predicted"/>
<accession>A0ABS6JZT7</accession>
<reference evidence="1 2" key="1">
    <citation type="submission" date="2021-06" db="EMBL/GenBank/DDBJ databases">
        <title>Bacillus sp. RD4P76, an endophyte from a halophyte.</title>
        <authorList>
            <person name="Sun J.-Q."/>
        </authorList>
    </citation>
    <scope>NUCLEOTIDE SEQUENCE [LARGE SCALE GENOMIC DNA]</scope>
    <source>
        <strain evidence="1 2">JCM 17098</strain>
    </source>
</reference>
<name>A0ABS6JZT7_9BACI</name>
<protein>
    <submittedName>
        <fullName evidence="1">Uncharacterized protein</fullName>
    </submittedName>
</protein>